<dbReference type="KEGG" id="gtt:GUITHDRAFT_118169"/>
<proteinExistence type="predicted"/>
<reference evidence="2" key="3">
    <citation type="submission" date="2016-03" db="UniProtKB">
        <authorList>
            <consortium name="EnsemblProtists"/>
        </authorList>
    </citation>
    <scope>IDENTIFICATION</scope>
</reference>
<dbReference type="RefSeq" id="XP_005822658.1">
    <property type="nucleotide sequence ID" value="XM_005822601.1"/>
</dbReference>
<gene>
    <name evidence="1" type="ORF">GUITHDRAFT_118169</name>
</gene>
<dbReference type="EMBL" id="JH993086">
    <property type="protein sequence ID" value="EKX35678.1"/>
    <property type="molecule type" value="Genomic_DNA"/>
</dbReference>
<dbReference type="EnsemblProtists" id="EKX35678">
    <property type="protein sequence ID" value="EKX35678"/>
    <property type="gene ID" value="GUITHDRAFT_118169"/>
</dbReference>
<evidence type="ECO:0000313" key="3">
    <source>
        <dbReference type="Proteomes" id="UP000011087"/>
    </source>
</evidence>
<organism evidence="1">
    <name type="scientific">Guillardia theta (strain CCMP2712)</name>
    <name type="common">Cryptophyte</name>
    <dbReference type="NCBI Taxonomy" id="905079"/>
    <lineage>
        <taxon>Eukaryota</taxon>
        <taxon>Cryptophyceae</taxon>
        <taxon>Pyrenomonadales</taxon>
        <taxon>Geminigeraceae</taxon>
        <taxon>Guillardia</taxon>
    </lineage>
</organism>
<protein>
    <recommendedName>
        <fullName evidence="4">PH domain-containing protein</fullName>
    </recommendedName>
</protein>
<dbReference type="HOGENOM" id="CLU_564359_0_0_1"/>
<dbReference type="GeneID" id="17292419"/>
<sequence length="484" mass="55324">MTEDKNLDALVKTLPLINEMSDDVRRKLVSNSSIRMYDPNYTIYKQPVSLIDKWRERKFIFEDGSMHYITVKKIGTGVRLGDLGVSIIDSVAFPQSLKIDYLERSGKKKKVILSTENQTELMDWYEILQAASVAYKYSVWKHQEVPVVDELDDRPPALYQVVVVGVANMQMIADEDEGGGVVKLSMVCGDHFGEINRLESLFIGQHYSWRKTLILLRERQQEHWANTNQEREFGLYKKSHHYKESMIQKSMCLSELLQGDFIGDVHFFAGAELQMISIRAAKEQEQAKTDEQKLAIASHPASSKARPRRRESLFTTAKIEIVEGEPAPLMRLFERLQPSTRAKGNLSSSTESPCSTRSQSCFNTYVTSRYPFTCLCGPLHKRYGIRTEPLMEKKTKFISRSLDTMQDGDWYADKEASNPFSIAGTLSSAQSTEEAADETLAAGRAMALKEFEKAARNKRSWIRHTDDVHKRVQMRSDFLAMRLD</sequence>
<accession>L1IHF8</accession>
<dbReference type="Proteomes" id="UP000011087">
    <property type="component" value="Unassembled WGS sequence"/>
</dbReference>
<evidence type="ECO:0000313" key="2">
    <source>
        <dbReference type="EnsemblProtists" id="EKX35678"/>
    </source>
</evidence>
<reference evidence="3" key="2">
    <citation type="submission" date="2012-11" db="EMBL/GenBank/DDBJ databases">
        <authorList>
            <person name="Kuo A."/>
            <person name="Curtis B.A."/>
            <person name="Tanifuji G."/>
            <person name="Burki F."/>
            <person name="Gruber A."/>
            <person name="Irimia M."/>
            <person name="Maruyama S."/>
            <person name="Arias M.C."/>
            <person name="Ball S.G."/>
            <person name="Gile G.H."/>
            <person name="Hirakawa Y."/>
            <person name="Hopkins J.F."/>
            <person name="Rensing S.A."/>
            <person name="Schmutz J."/>
            <person name="Symeonidi A."/>
            <person name="Elias M."/>
            <person name="Eveleigh R.J."/>
            <person name="Herman E.K."/>
            <person name="Klute M.J."/>
            <person name="Nakayama T."/>
            <person name="Obornik M."/>
            <person name="Reyes-Prieto A."/>
            <person name="Armbrust E.V."/>
            <person name="Aves S.J."/>
            <person name="Beiko R.G."/>
            <person name="Coutinho P."/>
            <person name="Dacks J.B."/>
            <person name="Durnford D.G."/>
            <person name="Fast N.M."/>
            <person name="Green B.R."/>
            <person name="Grisdale C."/>
            <person name="Hempe F."/>
            <person name="Henrissat B."/>
            <person name="Hoppner M.P."/>
            <person name="Ishida K.-I."/>
            <person name="Kim E."/>
            <person name="Koreny L."/>
            <person name="Kroth P.G."/>
            <person name="Liu Y."/>
            <person name="Malik S.-B."/>
            <person name="Maier U.G."/>
            <person name="McRose D."/>
            <person name="Mock T."/>
            <person name="Neilson J.A."/>
            <person name="Onodera N.T."/>
            <person name="Poole A.M."/>
            <person name="Pritham E.J."/>
            <person name="Richards T.A."/>
            <person name="Rocap G."/>
            <person name="Roy S.W."/>
            <person name="Sarai C."/>
            <person name="Schaack S."/>
            <person name="Shirato S."/>
            <person name="Slamovits C.H."/>
            <person name="Spencer D.F."/>
            <person name="Suzuki S."/>
            <person name="Worden A.Z."/>
            <person name="Zauner S."/>
            <person name="Barry K."/>
            <person name="Bell C."/>
            <person name="Bharti A.K."/>
            <person name="Crow J.A."/>
            <person name="Grimwood J."/>
            <person name="Kramer R."/>
            <person name="Lindquist E."/>
            <person name="Lucas S."/>
            <person name="Salamov A."/>
            <person name="McFadden G.I."/>
            <person name="Lane C.E."/>
            <person name="Keeling P.J."/>
            <person name="Gray M.W."/>
            <person name="Grigoriev I.V."/>
            <person name="Archibald J.M."/>
        </authorList>
    </citation>
    <scope>NUCLEOTIDE SEQUENCE</scope>
    <source>
        <strain evidence="3">CCMP2712</strain>
    </source>
</reference>
<keyword evidence="3" id="KW-1185">Reference proteome</keyword>
<evidence type="ECO:0000313" key="1">
    <source>
        <dbReference type="EMBL" id="EKX35678.1"/>
    </source>
</evidence>
<dbReference type="PaxDb" id="55529-EKX35678"/>
<name>L1IHF8_GUITC</name>
<dbReference type="SUPFAM" id="SSF50729">
    <property type="entry name" value="PH domain-like"/>
    <property type="match status" value="1"/>
</dbReference>
<evidence type="ECO:0008006" key="4">
    <source>
        <dbReference type="Google" id="ProtNLM"/>
    </source>
</evidence>
<reference evidence="1 3" key="1">
    <citation type="journal article" date="2012" name="Nature">
        <title>Algal genomes reveal evolutionary mosaicism and the fate of nucleomorphs.</title>
        <authorList>
            <consortium name="DOE Joint Genome Institute"/>
            <person name="Curtis B.A."/>
            <person name="Tanifuji G."/>
            <person name="Burki F."/>
            <person name="Gruber A."/>
            <person name="Irimia M."/>
            <person name="Maruyama S."/>
            <person name="Arias M.C."/>
            <person name="Ball S.G."/>
            <person name="Gile G.H."/>
            <person name="Hirakawa Y."/>
            <person name="Hopkins J.F."/>
            <person name="Kuo A."/>
            <person name="Rensing S.A."/>
            <person name="Schmutz J."/>
            <person name="Symeonidi A."/>
            <person name="Elias M."/>
            <person name="Eveleigh R.J."/>
            <person name="Herman E.K."/>
            <person name="Klute M.J."/>
            <person name="Nakayama T."/>
            <person name="Obornik M."/>
            <person name="Reyes-Prieto A."/>
            <person name="Armbrust E.V."/>
            <person name="Aves S.J."/>
            <person name="Beiko R.G."/>
            <person name="Coutinho P."/>
            <person name="Dacks J.B."/>
            <person name="Durnford D.G."/>
            <person name="Fast N.M."/>
            <person name="Green B.R."/>
            <person name="Grisdale C.J."/>
            <person name="Hempel F."/>
            <person name="Henrissat B."/>
            <person name="Hoppner M.P."/>
            <person name="Ishida K."/>
            <person name="Kim E."/>
            <person name="Koreny L."/>
            <person name="Kroth P.G."/>
            <person name="Liu Y."/>
            <person name="Malik S.B."/>
            <person name="Maier U.G."/>
            <person name="McRose D."/>
            <person name="Mock T."/>
            <person name="Neilson J.A."/>
            <person name="Onodera N.T."/>
            <person name="Poole A.M."/>
            <person name="Pritham E.J."/>
            <person name="Richards T.A."/>
            <person name="Rocap G."/>
            <person name="Roy S.W."/>
            <person name="Sarai C."/>
            <person name="Schaack S."/>
            <person name="Shirato S."/>
            <person name="Slamovits C.H."/>
            <person name="Spencer D.F."/>
            <person name="Suzuki S."/>
            <person name="Worden A.Z."/>
            <person name="Zauner S."/>
            <person name="Barry K."/>
            <person name="Bell C."/>
            <person name="Bharti A.K."/>
            <person name="Crow J.A."/>
            <person name="Grimwood J."/>
            <person name="Kramer R."/>
            <person name="Lindquist E."/>
            <person name="Lucas S."/>
            <person name="Salamov A."/>
            <person name="McFadden G.I."/>
            <person name="Lane C.E."/>
            <person name="Keeling P.J."/>
            <person name="Gray M.W."/>
            <person name="Grigoriev I.V."/>
            <person name="Archibald J.M."/>
        </authorList>
    </citation>
    <scope>NUCLEOTIDE SEQUENCE</scope>
    <source>
        <strain evidence="1 3">CCMP2712</strain>
    </source>
</reference>
<dbReference type="AlphaFoldDB" id="L1IHF8"/>